<comment type="catalytic activity">
    <reaction evidence="6">
        <text>tRNA(n+1) + phosphate = tRNA(n) + a ribonucleoside 5'-diphosphate</text>
        <dbReference type="Rhea" id="RHEA:10628"/>
        <dbReference type="Rhea" id="RHEA-COMP:17343"/>
        <dbReference type="Rhea" id="RHEA-COMP:17344"/>
        <dbReference type="ChEBI" id="CHEBI:43474"/>
        <dbReference type="ChEBI" id="CHEBI:57930"/>
        <dbReference type="ChEBI" id="CHEBI:173114"/>
        <dbReference type="EC" id="2.7.7.56"/>
    </reaction>
</comment>
<dbReference type="AlphaFoldDB" id="A0A6C2YQX9"/>
<comment type="subunit">
    <text evidence="6">Homohexameric ring arranged as a trimer of dimers.</text>
</comment>
<dbReference type="PANTHER" id="PTHR11953:SF0">
    <property type="entry name" value="EXOSOME COMPLEX COMPONENT RRP41"/>
    <property type="match status" value="1"/>
</dbReference>
<evidence type="ECO:0000256" key="6">
    <source>
        <dbReference type="HAMAP-Rule" id="MF_00564"/>
    </source>
</evidence>
<evidence type="ECO:0000313" key="9">
    <source>
        <dbReference type="EMBL" id="VIP04050.1"/>
    </source>
</evidence>
<proteinExistence type="inferred from homology"/>
<keyword evidence="5" id="KW-0694">RNA-binding</keyword>
<dbReference type="CDD" id="cd11362">
    <property type="entry name" value="RNase_PH_bact"/>
    <property type="match status" value="1"/>
</dbReference>
<evidence type="ECO:0000256" key="4">
    <source>
        <dbReference type="ARBA" id="ARBA00022694"/>
    </source>
</evidence>
<evidence type="ECO:0000256" key="3">
    <source>
        <dbReference type="ARBA" id="ARBA00022555"/>
    </source>
</evidence>
<feature type="binding site" evidence="6">
    <location>
        <position position="92"/>
    </location>
    <ligand>
        <name>phosphate</name>
        <dbReference type="ChEBI" id="CHEBI:43474"/>
        <note>substrate</note>
    </ligand>
</feature>
<dbReference type="FunCoup" id="A0A6C2YQX9">
    <property type="interactions" value="437"/>
</dbReference>
<keyword evidence="4 6" id="KW-0819">tRNA processing</keyword>
<dbReference type="PANTHER" id="PTHR11953">
    <property type="entry name" value="EXOSOME COMPLEX COMPONENT"/>
    <property type="match status" value="1"/>
</dbReference>
<dbReference type="InterPro" id="IPR015847">
    <property type="entry name" value="ExoRNase_PH_dom2"/>
</dbReference>
<dbReference type="SUPFAM" id="SSF54211">
    <property type="entry name" value="Ribosomal protein S5 domain 2-like"/>
    <property type="match status" value="1"/>
</dbReference>
<accession>A0A6C2YQX9</accession>
<dbReference type="Pfam" id="PF03725">
    <property type="entry name" value="RNase_PH_C"/>
    <property type="match status" value="1"/>
</dbReference>
<dbReference type="HAMAP" id="MF_00564">
    <property type="entry name" value="RNase_PH"/>
    <property type="match status" value="1"/>
</dbReference>
<gene>
    <name evidence="6" type="primary">rph</name>
    <name evidence="9" type="ORF">GMBLW1_51430</name>
</gene>
<dbReference type="FunFam" id="3.30.230.70:FF:000003">
    <property type="entry name" value="Ribonuclease PH"/>
    <property type="match status" value="1"/>
</dbReference>
<dbReference type="InterPro" id="IPR002381">
    <property type="entry name" value="RNase_PH_bac-type"/>
</dbReference>
<feature type="domain" description="Exoribonuclease phosphorolytic" evidence="7">
    <location>
        <begin position="17"/>
        <end position="146"/>
    </location>
</feature>
<dbReference type="GO" id="GO:0008033">
    <property type="term" value="P:tRNA processing"/>
    <property type="evidence" value="ECO:0007669"/>
    <property type="project" value="UniProtKB-UniRule"/>
</dbReference>
<feature type="domain" description="Exoribonuclease phosphorolytic" evidence="8">
    <location>
        <begin position="164"/>
        <end position="229"/>
    </location>
</feature>
<dbReference type="InterPro" id="IPR027408">
    <property type="entry name" value="PNPase/RNase_PH_dom_sf"/>
</dbReference>
<evidence type="ECO:0000256" key="2">
    <source>
        <dbReference type="ARBA" id="ARBA00022552"/>
    </source>
</evidence>
<keyword evidence="10" id="KW-1185">Reference proteome</keyword>
<dbReference type="InParanoid" id="A0A6C2YQX9"/>
<reference evidence="9" key="1">
    <citation type="submission" date="2019-04" db="EMBL/GenBank/DDBJ databases">
        <authorList>
            <consortium name="Science for Life Laboratories"/>
        </authorList>
    </citation>
    <scope>NUCLEOTIDE SEQUENCE</scope>
    <source>
        <strain evidence="9">MBLW1</strain>
    </source>
</reference>
<dbReference type="GO" id="GO:0016075">
    <property type="term" value="P:rRNA catabolic process"/>
    <property type="evidence" value="ECO:0007669"/>
    <property type="project" value="UniProtKB-UniRule"/>
</dbReference>
<keyword evidence="6" id="KW-0808">Transferase</keyword>
<dbReference type="GO" id="GO:0000049">
    <property type="term" value="F:tRNA binding"/>
    <property type="evidence" value="ECO:0007669"/>
    <property type="project" value="UniProtKB-UniRule"/>
</dbReference>
<dbReference type="GO" id="GO:0000175">
    <property type="term" value="F:3'-5'-RNA exonuclease activity"/>
    <property type="evidence" value="ECO:0007669"/>
    <property type="project" value="UniProtKB-UniRule"/>
</dbReference>
<comment type="function">
    <text evidence="6">Phosphorolytic 3'-5' exoribonuclease that plays an important role in tRNA 3'-end maturation. Removes nucleotide residues following the 3'-CCA terminus of tRNAs; can also add nucleotides to the ends of RNA molecules by using nucleoside diphosphates as substrates, but this may not be physiologically important. Probably plays a role in initiation of 16S rRNA degradation (leading to ribosome degradation) during starvation.</text>
</comment>
<evidence type="ECO:0000259" key="8">
    <source>
        <dbReference type="Pfam" id="PF03725"/>
    </source>
</evidence>
<dbReference type="GO" id="GO:0009022">
    <property type="term" value="F:tRNA nucleotidyltransferase activity"/>
    <property type="evidence" value="ECO:0007669"/>
    <property type="project" value="UniProtKB-UniRule"/>
</dbReference>
<dbReference type="NCBIfam" id="TIGR01966">
    <property type="entry name" value="RNasePH"/>
    <property type="match status" value="1"/>
</dbReference>
<dbReference type="InterPro" id="IPR050080">
    <property type="entry name" value="RNase_PH"/>
</dbReference>
<dbReference type="Proteomes" id="UP000464378">
    <property type="component" value="Chromosome"/>
</dbReference>
<feature type="binding site" evidence="6">
    <location>
        <begin position="130"/>
        <end position="132"/>
    </location>
    <ligand>
        <name>phosphate</name>
        <dbReference type="ChEBI" id="CHEBI:43474"/>
        <note>substrate</note>
    </ligand>
</feature>
<keyword evidence="6" id="KW-0548">Nucleotidyltransferase</keyword>
<comment type="similarity">
    <text evidence="1 6">Belongs to the RNase PH family.</text>
</comment>
<keyword evidence="2 6" id="KW-0698">rRNA processing</keyword>
<dbReference type="Pfam" id="PF01138">
    <property type="entry name" value="RNase_PH"/>
    <property type="match status" value="1"/>
</dbReference>
<dbReference type="Gene3D" id="3.30.230.70">
    <property type="entry name" value="GHMP Kinase, N-terminal domain"/>
    <property type="match status" value="1"/>
</dbReference>
<dbReference type="InterPro" id="IPR001247">
    <property type="entry name" value="ExoRNase_PH_dom1"/>
</dbReference>
<evidence type="ECO:0000313" key="10">
    <source>
        <dbReference type="Proteomes" id="UP000464378"/>
    </source>
</evidence>
<organism evidence="9">
    <name type="scientific">Tuwongella immobilis</name>
    <dbReference type="NCBI Taxonomy" id="692036"/>
    <lineage>
        <taxon>Bacteria</taxon>
        <taxon>Pseudomonadati</taxon>
        <taxon>Planctomycetota</taxon>
        <taxon>Planctomycetia</taxon>
        <taxon>Gemmatales</taxon>
        <taxon>Gemmataceae</taxon>
        <taxon>Tuwongella</taxon>
    </lineage>
</organism>
<evidence type="ECO:0000256" key="1">
    <source>
        <dbReference type="ARBA" id="ARBA00006678"/>
    </source>
</evidence>
<sequence>MSDAIVSNRPNQRCNNELRPLTFEKGFTRQASGSVLVRSGRTVVLCTCTLEANVPPFLVGKNKGWLTAEYSMLPGSTQGRKPRDKAGKVDGRSVEIQRLIGRSLRAIVNLNALGERTLWLDCDVLDADGGTRTASINGAYVAMMLALTKHAAELGPIESIVTDSVAAISVGIVDGEPRLDLEYVEDRDAEVDMNLVMTGSGRFIEVQGSGEEATFSRAQLQDLIALGEQGIAEITQLQQAALQS</sequence>
<protein>
    <recommendedName>
        <fullName evidence="6">Ribonuclease PH</fullName>
        <shortName evidence="6">RNase PH</shortName>
        <ecNumber evidence="6">2.7.7.56</ecNumber>
    </recommendedName>
    <alternativeName>
        <fullName evidence="6">tRNA nucleotidyltransferase</fullName>
    </alternativeName>
</protein>
<dbReference type="InterPro" id="IPR020568">
    <property type="entry name" value="Ribosomal_Su5_D2-typ_SF"/>
</dbReference>
<dbReference type="RefSeq" id="WP_162659182.1">
    <property type="nucleotide sequence ID" value="NZ_LR593887.1"/>
</dbReference>
<dbReference type="EC" id="2.7.7.56" evidence="6"/>
<dbReference type="GO" id="GO:0031125">
    <property type="term" value="P:rRNA 3'-end processing"/>
    <property type="evidence" value="ECO:0007669"/>
    <property type="project" value="UniProtKB-ARBA"/>
</dbReference>
<dbReference type="KEGG" id="tim:GMBLW1_51430"/>
<dbReference type="EMBL" id="LR586016">
    <property type="protein sequence ID" value="VIP04050.1"/>
    <property type="molecule type" value="Genomic_DNA"/>
</dbReference>
<keyword evidence="3 6" id="KW-0820">tRNA-binding</keyword>
<name>A0A6C2YQX9_9BACT</name>
<dbReference type="InterPro" id="IPR036345">
    <property type="entry name" value="ExoRNase_PH_dom2_sf"/>
</dbReference>
<dbReference type="EMBL" id="LR593887">
    <property type="protein sequence ID" value="VTS05467.1"/>
    <property type="molecule type" value="Genomic_DNA"/>
</dbReference>
<dbReference type="SUPFAM" id="SSF55666">
    <property type="entry name" value="Ribonuclease PH domain 2-like"/>
    <property type="match status" value="1"/>
</dbReference>
<evidence type="ECO:0000259" key="7">
    <source>
        <dbReference type="Pfam" id="PF01138"/>
    </source>
</evidence>
<evidence type="ECO:0000256" key="5">
    <source>
        <dbReference type="ARBA" id="ARBA00022884"/>
    </source>
</evidence>